<evidence type="ECO:0000313" key="2">
    <source>
        <dbReference type="Proteomes" id="UP000298050"/>
    </source>
</evidence>
<dbReference type="EMBL" id="SRLE01000007">
    <property type="protein sequence ID" value="TGD73285.1"/>
    <property type="molecule type" value="Genomic_DNA"/>
</dbReference>
<proteinExistence type="predicted"/>
<accession>A0A4Z0M1X7</accession>
<reference evidence="1 2" key="1">
    <citation type="submission" date="2019-04" db="EMBL/GenBank/DDBJ databases">
        <title>Taxonomy of novel Haliea sp. from mangrove soil of West Coast of India.</title>
        <authorList>
            <person name="Verma A."/>
            <person name="Kumar P."/>
            <person name="Krishnamurthi S."/>
        </authorList>
    </citation>
    <scope>NUCLEOTIDE SEQUENCE [LARGE SCALE GENOMIC DNA]</scope>
    <source>
        <strain evidence="1 2">SAOS-164</strain>
    </source>
</reference>
<sequence length="206" mass="22657">MTRRKRILVILLLVLVLPAAGVGVTALLAPQVLLSLFMPPPAAPDPPPPPVKFAVESTEVGQFLDHPVARKWLDKYFPGLREAEQVELTRRLTLVQVQPYFPELISDEALAALSAELAPLPPLEPVVVYSSGQTELGTILDDAQAREIVEAHIPGFFDDDRINMARPFTMKFLQIHIPDVMTEERLHAIDADFAALAEARAESATP</sequence>
<protein>
    <submittedName>
        <fullName evidence="1">Uncharacterized protein</fullName>
    </submittedName>
</protein>
<evidence type="ECO:0000313" key="1">
    <source>
        <dbReference type="EMBL" id="TGD73285.1"/>
    </source>
</evidence>
<dbReference type="AlphaFoldDB" id="A0A4Z0M1X7"/>
<dbReference type="RefSeq" id="WP_135443309.1">
    <property type="nucleotide sequence ID" value="NZ_SRLE01000007.1"/>
</dbReference>
<keyword evidence="2" id="KW-1185">Reference proteome</keyword>
<name>A0A4Z0M1X7_9GAMM</name>
<gene>
    <name evidence="1" type="ORF">E4634_09615</name>
</gene>
<dbReference type="Proteomes" id="UP000298050">
    <property type="component" value="Unassembled WGS sequence"/>
</dbReference>
<organism evidence="1 2">
    <name type="scientific">Mangrovimicrobium sediminis</name>
    <dbReference type="NCBI Taxonomy" id="2562682"/>
    <lineage>
        <taxon>Bacteria</taxon>
        <taxon>Pseudomonadati</taxon>
        <taxon>Pseudomonadota</taxon>
        <taxon>Gammaproteobacteria</taxon>
        <taxon>Cellvibrionales</taxon>
        <taxon>Halieaceae</taxon>
        <taxon>Mangrovimicrobium</taxon>
    </lineage>
</organism>
<comment type="caution">
    <text evidence="1">The sequence shown here is derived from an EMBL/GenBank/DDBJ whole genome shotgun (WGS) entry which is preliminary data.</text>
</comment>